<evidence type="ECO:0000259" key="2">
    <source>
        <dbReference type="Pfam" id="PF22106"/>
    </source>
</evidence>
<evidence type="ECO:0000259" key="1">
    <source>
        <dbReference type="Pfam" id="PF09836"/>
    </source>
</evidence>
<dbReference type="Gene3D" id="3.90.930.50">
    <property type="match status" value="1"/>
</dbReference>
<gene>
    <name evidence="3" type="ORF">AU255_09600</name>
</gene>
<feature type="domain" description="Putative DNA-binding" evidence="1">
    <location>
        <begin position="20"/>
        <end position="105"/>
    </location>
</feature>
<dbReference type="STRING" id="1420851.AU255_09600"/>
<dbReference type="Pfam" id="PF22106">
    <property type="entry name" value="NGO1945_C"/>
    <property type="match status" value="1"/>
</dbReference>
<evidence type="ECO:0000313" key="4">
    <source>
        <dbReference type="Proteomes" id="UP000191980"/>
    </source>
</evidence>
<sequence length="272" mass="31497">MPPPMNTQPDKTKLPSFLNYQHQFVDYLRNPQNDESLPASLPTRVNIYAKLLHSKIDASLHTCFPITRELLGAALWQELVQEFIRGHRCQSPLYREIPDEFIDYLINENSQIELPEFMNDLAHYEWMELVLETEKPAKVNPIFAINDDLLAITPALNPVLHLLQYRFPVQSISPAEEHWKNWKNRPTPYAQEPVILAGIRDADFKIYFIELNAVTARLIELMQEGFSTGEQALLQLAAELRYDVYETILPFGSDILQQLKTQHIIIGAQHEH</sequence>
<dbReference type="Pfam" id="PF09836">
    <property type="entry name" value="DUF2063"/>
    <property type="match status" value="1"/>
</dbReference>
<feature type="domain" description="NGO1945-like C-terminal" evidence="2">
    <location>
        <begin position="157"/>
        <end position="259"/>
    </location>
</feature>
<dbReference type="InterPro" id="IPR054098">
    <property type="entry name" value="NGO1945-like_C"/>
</dbReference>
<dbReference type="InterPro" id="IPR018640">
    <property type="entry name" value="DUF2063"/>
</dbReference>
<dbReference type="InterPro" id="IPR044922">
    <property type="entry name" value="DUF2063_N_sf"/>
</dbReference>
<dbReference type="RefSeq" id="WP_080522682.1">
    <property type="nucleotide sequence ID" value="NZ_LPUF01000001.1"/>
</dbReference>
<comment type="caution">
    <text evidence="3">The sequence shown here is derived from an EMBL/GenBank/DDBJ whole genome shotgun (WGS) entry which is preliminary data.</text>
</comment>
<accession>A0A1V8M955</accession>
<reference evidence="3 4" key="1">
    <citation type="submission" date="2015-12" db="EMBL/GenBank/DDBJ databases">
        <authorList>
            <person name="Shamseldin A."/>
            <person name="Moawad H."/>
            <person name="Abd El-Rahim W.M."/>
            <person name="Sadowsky M.J."/>
        </authorList>
    </citation>
    <scope>NUCLEOTIDE SEQUENCE [LARGE SCALE GENOMIC DNA]</scope>
    <source>
        <strain evidence="3 4">WF1</strain>
    </source>
</reference>
<proteinExistence type="predicted"/>
<dbReference type="Proteomes" id="UP000191980">
    <property type="component" value="Unassembled WGS sequence"/>
</dbReference>
<protein>
    <submittedName>
        <fullName evidence="3">Uncharacterized protein</fullName>
    </submittedName>
</protein>
<name>A0A1V8M955_9GAMM</name>
<dbReference type="AlphaFoldDB" id="A0A1V8M955"/>
<keyword evidence="4" id="KW-1185">Reference proteome</keyword>
<organism evidence="3 4">
    <name type="scientific">Methyloprofundus sedimenti</name>
    <dbReference type="NCBI Taxonomy" id="1420851"/>
    <lineage>
        <taxon>Bacteria</taxon>
        <taxon>Pseudomonadati</taxon>
        <taxon>Pseudomonadota</taxon>
        <taxon>Gammaproteobacteria</taxon>
        <taxon>Methylococcales</taxon>
        <taxon>Methylococcaceae</taxon>
        <taxon>Methyloprofundus</taxon>
    </lineage>
</organism>
<dbReference type="Gene3D" id="1.10.150.690">
    <property type="entry name" value="DUF2063"/>
    <property type="match status" value="1"/>
</dbReference>
<dbReference type="OrthoDB" id="4146344at2"/>
<evidence type="ECO:0000313" key="3">
    <source>
        <dbReference type="EMBL" id="OQK18079.1"/>
    </source>
</evidence>
<dbReference type="EMBL" id="LPUF01000001">
    <property type="protein sequence ID" value="OQK18079.1"/>
    <property type="molecule type" value="Genomic_DNA"/>
</dbReference>